<dbReference type="Pfam" id="PF00501">
    <property type="entry name" value="AMP-binding"/>
    <property type="match status" value="1"/>
</dbReference>
<dbReference type="AlphaFoldDB" id="A0A1V6U9L5"/>
<dbReference type="EMBL" id="MDDG01000014">
    <property type="protein sequence ID" value="OQE35187.1"/>
    <property type="molecule type" value="Genomic_DNA"/>
</dbReference>
<dbReference type="InterPro" id="IPR045851">
    <property type="entry name" value="AMP-bd_C_sf"/>
</dbReference>
<dbReference type="GO" id="GO:0030729">
    <property type="term" value="F:acetoacetate-CoA ligase activity"/>
    <property type="evidence" value="ECO:0007669"/>
    <property type="project" value="TreeGrafter"/>
</dbReference>
<evidence type="ECO:0000259" key="2">
    <source>
        <dbReference type="Pfam" id="PF00501"/>
    </source>
</evidence>
<reference evidence="5" key="1">
    <citation type="journal article" date="2017" name="Nat. Microbiol.">
        <title>Global analysis of biosynthetic gene clusters reveals vast potential of secondary metabolite production in Penicillium species.</title>
        <authorList>
            <person name="Nielsen J.C."/>
            <person name="Grijseels S."/>
            <person name="Prigent S."/>
            <person name="Ji B."/>
            <person name="Dainat J."/>
            <person name="Nielsen K.F."/>
            <person name="Frisvad J.C."/>
            <person name="Workman M."/>
            <person name="Nielsen J."/>
        </authorList>
    </citation>
    <scope>NUCLEOTIDE SEQUENCE [LARGE SCALE GENOMIC DNA]</scope>
    <source>
        <strain evidence="5">IBT 31321</strain>
    </source>
</reference>
<evidence type="ECO:0008006" key="6">
    <source>
        <dbReference type="Google" id="ProtNLM"/>
    </source>
</evidence>
<dbReference type="PROSITE" id="PS00455">
    <property type="entry name" value="AMP_BINDING"/>
    <property type="match status" value="1"/>
</dbReference>
<feature type="domain" description="AMP-dependent synthetase/ligase" evidence="2">
    <location>
        <begin position="158"/>
        <end position="491"/>
    </location>
</feature>
<dbReference type="Gene3D" id="3.30.300.30">
    <property type="match status" value="1"/>
</dbReference>
<dbReference type="Pfam" id="PF16177">
    <property type="entry name" value="ACAS_N"/>
    <property type="match status" value="1"/>
</dbReference>
<keyword evidence="5" id="KW-1185">Reference proteome</keyword>
<dbReference type="STRING" id="36646.A0A1V6U9L5"/>
<evidence type="ECO:0000313" key="4">
    <source>
        <dbReference type="EMBL" id="OQE35187.1"/>
    </source>
</evidence>
<dbReference type="PANTHER" id="PTHR42921">
    <property type="entry name" value="ACETOACETYL-COA SYNTHETASE"/>
    <property type="match status" value="1"/>
</dbReference>
<dbReference type="CDD" id="cd05943">
    <property type="entry name" value="AACS"/>
    <property type="match status" value="1"/>
</dbReference>
<protein>
    <recommendedName>
        <fullName evidence="6">AMP-dependent synthetase/ligase domain-containing protein</fullName>
    </recommendedName>
</protein>
<dbReference type="PANTHER" id="PTHR42921:SF1">
    <property type="entry name" value="ACETOACETYL-COA SYNTHETASE"/>
    <property type="match status" value="1"/>
</dbReference>
<dbReference type="InterPro" id="IPR000873">
    <property type="entry name" value="AMP-dep_synth/lig_dom"/>
</dbReference>
<dbReference type="Gene3D" id="3.40.50.12780">
    <property type="entry name" value="N-terminal domain of ligase-like"/>
    <property type="match status" value="1"/>
</dbReference>
<proteinExistence type="inferred from homology"/>
<comment type="similarity">
    <text evidence="1">Belongs to the ATP-dependent AMP-binding enzyme family.</text>
</comment>
<gene>
    <name evidence="4" type="ORF">PENCOP_c014G04788</name>
</gene>
<evidence type="ECO:0000259" key="3">
    <source>
        <dbReference type="Pfam" id="PF16177"/>
    </source>
</evidence>
<evidence type="ECO:0000256" key="1">
    <source>
        <dbReference type="ARBA" id="ARBA00006432"/>
    </source>
</evidence>
<accession>A0A1V6U9L5</accession>
<feature type="domain" description="Acetyl-coenzyme A synthetase N-terminal" evidence="3">
    <location>
        <begin position="90"/>
        <end position="147"/>
    </location>
</feature>
<dbReference type="InterPro" id="IPR020845">
    <property type="entry name" value="AMP-binding_CS"/>
</dbReference>
<organism evidence="4 5">
    <name type="scientific">Penicillium coprophilum</name>
    <dbReference type="NCBI Taxonomy" id="36646"/>
    <lineage>
        <taxon>Eukaryota</taxon>
        <taxon>Fungi</taxon>
        <taxon>Dikarya</taxon>
        <taxon>Ascomycota</taxon>
        <taxon>Pezizomycotina</taxon>
        <taxon>Eurotiomycetes</taxon>
        <taxon>Eurotiomycetidae</taxon>
        <taxon>Eurotiales</taxon>
        <taxon>Aspergillaceae</taxon>
        <taxon>Penicillium</taxon>
    </lineage>
</organism>
<dbReference type="InterPro" id="IPR042099">
    <property type="entry name" value="ANL_N_sf"/>
</dbReference>
<evidence type="ECO:0000313" key="5">
    <source>
        <dbReference type="Proteomes" id="UP000191500"/>
    </source>
</evidence>
<sequence length="776" mass="85934">MASPYLHRLSAWLGEDSIISQFIRHIQLFNRPGHSDSVDAKNVLPDDHGRLPDSPAGDEILWRHAAPEKTQMWAFMQNVNTKYDYSLQTYQDLHHWSITHRSEFWAEAWDFCGVRHSRMYDQVVDDAAAMWPPPAWFSGARLNFAENLLFPTQAVSEETVAVMSISEGGGDRESITWKDLRERVRRCQAGMRALKIQPGDRVAGYVANHSTALVAMLATASLGAIWTAVSPDTGVKGTLDRLVQVEPRLLFTDNAVVYNGKLYSVMAKAQVIVAALPSLEAVVVVPTVESLQDHPPNSDSASSTTHWTYEDFLARGSEREQLEFVHMPAEHPLYILYSSGTTGAPKCIVHGAIGTLLQHKKEHMLQSDIRPGDRLFYVTTCMWMMWHWLVSGLASGATVVLYNGSPFYYTSVSQKILVKDELAMPKLIDELGITQFGASATYFSMLERRRHWPRTPTGGNLSLKTLKAVYSTGSPLGPSTFRYIYQAFGPQVNLGSISGGTDIIADFGVPSPLKPVVTGEIQAIALGMAVQAWGPTGIDLSATGEPAELVCVKPFPSQPVSAQFVQEVSTLDIHTPPFRFIFSNTRTTDLSHHTMQIQFWGPSGSSKYESSYFAKYSGVWAHGDHVRINPRTGGLVMLGRSDGTLNPSGVRFGSAEIYHLLQHRFAAQVEDSLCVGRRRQQDSDETVVLFIKMREGQHWTLALAEAIRRAVREDLSPRHVPGLISECPEIPVTANGKKVEVLVKKIVSGVEIPDAGGSGTVNVECLQWFQDWASRN</sequence>
<dbReference type="InterPro" id="IPR032387">
    <property type="entry name" value="ACAS_N"/>
</dbReference>
<name>A0A1V6U9L5_9EURO</name>
<dbReference type="SUPFAM" id="SSF56801">
    <property type="entry name" value="Acetyl-CoA synthetase-like"/>
    <property type="match status" value="1"/>
</dbReference>
<dbReference type="Proteomes" id="UP000191500">
    <property type="component" value="Unassembled WGS sequence"/>
</dbReference>
<comment type="caution">
    <text evidence="4">The sequence shown here is derived from an EMBL/GenBank/DDBJ whole genome shotgun (WGS) entry which is preliminary data.</text>
</comment>